<dbReference type="SUPFAM" id="SSF54001">
    <property type="entry name" value="Cysteine proteinases"/>
    <property type="match status" value="1"/>
</dbReference>
<feature type="transmembrane region" description="Helical" evidence="1">
    <location>
        <begin position="177"/>
        <end position="198"/>
    </location>
</feature>
<accession>A0AAU8JN10</accession>
<feature type="transmembrane region" description="Helical" evidence="1">
    <location>
        <begin position="154"/>
        <end position="171"/>
    </location>
</feature>
<dbReference type="SMART" id="SM00460">
    <property type="entry name" value="TGc"/>
    <property type="match status" value="1"/>
</dbReference>
<dbReference type="Gene3D" id="3.10.620.30">
    <property type="match status" value="1"/>
</dbReference>
<evidence type="ECO:0000259" key="2">
    <source>
        <dbReference type="SMART" id="SM00460"/>
    </source>
</evidence>
<reference evidence="3" key="1">
    <citation type="submission" date="2024-07" db="EMBL/GenBank/DDBJ databases">
        <authorList>
            <person name="Kim Y.J."/>
            <person name="Jeong J.Y."/>
        </authorList>
    </citation>
    <scope>NUCLEOTIDE SEQUENCE</scope>
    <source>
        <strain evidence="3">GIHE-MW2</strain>
    </source>
</reference>
<dbReference type="InterPro" id="IPR052901">
    <property type="entry name" value="Bact_TGase-like"/>
</dbReference>
<dbReference type="EMBL" id="CP159837">
    <property type="protein sequence ID" value="XCM39897.1"/>
    <property type="molecule type" value="Genomic_DNA"/>
</dbReference>
<feature type="transmembrane region" description="Helical" evidence="1">
    <location>
        <begin position="76"/>
        <end position="99"/>
    </location>
</feature>
<dbReference type="PANTHER" id="PTHR42736">
    <property type="entry name" value="PROTEIN-GLUTAMINE GAMMA-GLUTAMYLTRANSFERASE"/>
    <property type="match status" value="1"/>
</dbReference>
<feature type="transmembrane region" description="Helical" evidence="1">
    <location>
        <begin position="542"/>
        <end position="562"/>
    </location>
</feature>
<evidence type="ECO:0000313" key="3">
    <source>
        <dbReference type="EMBL" id="XCM39897.1"/>
    </source>
</evidence>
<dbReference type="InterPro" id="IPR002931">
    <property type="entry name" value="Transglutaminase-like"/>
</dbReference>
<name>A0AAU8JN10_9CYAN</name>
<gene>
    <name evidence="3" type="ORF">ABWT76_002860</name>
</gene>
<organism evidence="3">
    <name type="scientific">Planktothricoides raciborskii GIHE-MW2</name>
    <dbReference type="NCBI Taxonomy" id="2792601"/>
    <lineage>
        <taxon>Bacteria</taxon>
        <taxon>Bacillati</taxon>
        <taxon>Cyanobacteriota</taxon>
        <taxon>Cyanophyceae</taxon>
        <taxon>Oscillatoriophycideae</taxon>
        <taxon>Oscillatoriales</taxon>
        <taxon>Oscillatoriaceae</taxon>
        <taxon>Planktothricoides</taxon>
    </lineage>
</organism>
<feature type="transmembrane region" description="Helical" evidence="1">
    <location>
        <begin position="52"/>
        <end position="69"/>
    </location>
</feature>
<proteinExistence type="predicted"/>
<feature type="transmembrane region" description="Helical" evidence="1">
    <location>
        <begin position="7"/>
        <end position="32"/>
    </location>
</feature>
<protein>
    <submittedName>
        <fullName evidence="3">Transglutaminase domain-containing protein</fullName>
    </submittedName>
</protein>
<keyword evidence="1" id="KW-1133">Transmembrane helix</keyword>
<dbReference type="InterPro" id="IPR038765">
    <property type="entry name" value="Papain-like_cys_pep_sf"/>
</dbReference>
<dbReference type="PANTHER" id="PTHR42736:SF1">
    <property type="entry name" value="PROTEIN-GLUTAMINE GAMMA-GLUTAMYLTRANSFERASE"/>
    <property type="match status" value="1"/>
</dbReference>
<sequence length="686" mass="78450">MKTPIFLLGAAVLFWGWHSGMLIFAIAISTVLEASRWVNWRWDLSAKYFRRIANLCIILVMVLIIYLLAKDASASIYFIYNFLQLLPLVFFPILAAQAYSVTEKVDLRTLFLFFDQTMEADDPSKFTVDLSYFYLILCLLSASAVNLENFANFAFYGGIFILSAIALWSVRSQRFAPGVWLSLLLLAGILGFVGYLGLYQLHLTVEDRLVNWYYNTYERESDAFQKTTNLGTLGELKGSNAIDFRVALDFHKPERFLLRESTYDKYQSSTWLASEANFTPVKAEENGTSWQLSGQPDSDKTITVFSSLSGGQGLLKLPEGTWQINRLPVSKLEKNQYGTIKVTGKDGPIAYQVQFNPNFPNLSEDSPPTDNDLHIPPAEKAAIAQILPQLNLQGKSPAEILPELDKFFQRNFTYSLALTGQNNSMTPVANFLLKNRSGHCEYFATATNLLLRSLGIPTRYAVGYSVHEFSQLENQYIVRSRHAHAWTLVYLDGKWQTFDTTPANWTSFEDARMSQWAIIGDFWSFFIFKFSLWFQWVMGHPTLKYGLPIFGLLIVIFMRIFSPKKLALRLAKKSKLRQSKPQLFAQVTEFDLIEQALADLGYMRHPSESLKKWITRLENELPDSSCLENLRRIVELYYRDRFDPNGINLPEREQLKSLIKSWLQEYPQAISTQKTLDSLGSSSPKI</sequence>
<dbReference type="Pfam" id="PF01841">
    <property type="entry name" value="Transglut_core"/>
    <property type="match status" value="1"/>
</dbReference>
<keyword evidence="1" id="KW-0812">Transmembrane</keyword>
<evidence type="ECO:0000256" key="1">
    <source>
        <dbReference type="SAM" id="Phobius"/>
    </source>
</evidence>
<keyword evidence="1" id="KW-0472">Membrane</keyword>
<dbReference type="AlphaFoldDB" id="A0AAU8JN10"/>
<feature type="transmembrane region" description="Helical" evidence="1">
    <location>
        <begin position="130"/>
        <end position="147"/>
    </location>
</feature>
<dbReference type="RefSeq" id="WP_354636313.1">
    <property type="nucleotide sequence ID" value="NZ_CP159837.1"/>
</dbReference>
<feature type="domain" description="Transglutaminase-like" evidence="2">
    <location>
        <begin position="432"/>
        <end position="502"/>
    </location>
</feature>